<comment type="similarity">
    <text evidence="1 3">Belongs to the UDP-glycosyltransferase family.</text>
</comment>
<dbReference type="GO" id="GO:0016104">
    <property type="term" value="P:triterpenoid biosynthetic process"/>
    <property type="evidence" value="ECO:0007669"/>
    <property type="project" value="UniProtKB-ARBA"/>
</dbReference>
<gene>
    <name evidence="4" type="ORF">RND81_11G156900</name>
</gene>
<dbReference type="Proteomes" id="UP001443914">
    <property type="component" value="Unassembled WGS sequence"/>
</dbReference>
<comment type="caution">
    <text evidence="4">The sequence shown here is derived from an EMBL/GenBank/DDBJ whole genome shotgun (WGS) entry which is preliminary data.</text>
</comment>
<dbReference type="Gene3D" id="3.40.50.2000">
    <property type="entry name" value="Glycogen Phosphorylase B"/>
    <property type="match status" value="2"/>
</dbReference>
<dbReference type="GO" id="GO:0016135">
    <property type="term" value="P:saponin biosynthetic process"/>
    <property type="evidence" value="ECO:0007669"/>
    <property type="project" value="UniProtKB-ARBA"/>
</dbReference>
<dbReference type="InterPro" id="IPR002213">
    <property type="entry name" value="UDP_glucos_trans"/>
</dbReference>
<dbReference type="CDD" id="cd03784">
    <property type="entry name" value="GT1_Gtf-like"/>
    <property type="match status" value="1"/>
</dbReference>
<organism evidence="4 5">
    <name type="scientific">Saponaria officinalis</name>
    <name type="common">Common soapwort</name>
    <name type="synonym">Lychnis saponaria</name>
    <dbReference type="NCBI Taxonomy" id="3572"/>
    <lineage>
        <taxon>Eukaryota</taxon>
        <taxon>Viridiplantae</taxon>
        <taxon>Streptophyta</taxon>
        <taxon>Embryophyta</taxon>
        <taxon>Tracheophyta</taxon>
        <taxon>Spermatophyta</taxon>
        <taxon>Magnoliopsida</taxon>
        <taxon>eudicotyledons</taxon>
        <taxon>Gunneridae</taxon>
        <taxon>Pentapetalae</taxon>
        <taxon>Caryophyllales</taxon>
        <taxon>Caryophyllaceae</taxon>
        <taxon>Caryophylleae</taxon>
        <taxon>Saponaria</taxon>
    </lineage>
</organism>
<protein>
    <recommendedName>
        <fullName evidence="6">UDP-glycosyltransferases domain-containing protein</fullName>
    </recommendedName>
</protein>
<evidence type="ECO:0000313" key="4">
    <source>
        <dbReference type="EMBL" id="KAK9677633.1"/>
    </source>
</evidence>
<dbReference type="AlphaFoldDB" id="A0AAW1HMP2"/>
<dbReference type="Pfam" id="PF00201">
    <property type="entry name" value="UDPGT"/>
    <property type="match status" value="1"/>
</dbReference>
<keyword evidence="5" id="KW-1185">Reference proteome</keyword>
<evidence type="ECO:0000256" key="2">
    <source>
        <dbReference type="ARBA" id="ARBA00022679"/>
    </source>
</evidence>
<proteinExistence type="inferred from homology"/>
<dbReference type="PROSITE" id="PS00375">
    <property type="entry name" value="UDPGT"/>
    <property type="match status" value="1"/>
</dbReference>
<name>A0AAW1HMP2_SAPOF</name>
<evidence type="ECO:0000256" key="1">
    <source>
        <dbReference type="ARBA" id="ARBA00009995"/>
    </source>
</evidence>
<dbReference type="GO" id="GO:0080044">
    <property type="term" value="F:quercetin 7-O-glucosyltransferase activity"/>
    <property type="evidence" value="ECO:0007669"/>
    <property type="project" value="TreeGrafter"/>
</dbReference>
<dbReference type="GO" id="GO:0080043">
    <property type="term" value="F:quercetin 3-O-glucosyltransferase activity"/>
    <property type="evidence" value="ECO:0007669"/>
    <property type="project" value="TreeGrafter"/>
</dbReference>
<dbReference type="PANTHER" id="PTHR11926">
    <property type="entry name" value="GLUCOSYL/GLUCURONOSYL TRANSFERASES"/>
    <property type="match status" value="1"/>
</dbReference>
<dbReference type="FunFam" id="3.40.50.2000:FF:000027">
    <property type="entry name" value="Glycosyltransferase"/>
    <property type="match status" value="1"/>
</dbReference>
<evidence type="ECO:0000313" key="5">
    <source>
        <dbReference type="Proteomes" id="UP001443914"/>
    </source>
</evidence>
<reference evidence="4" key="1">
    <citation type="submission" date="2024-03" db="EMBL/GenBank/DDBJ databases">
        <title>WGS assembly of Saponaria officinalis var. Norfolk2.</title>
        <authorList>
            <person name="Jenkins J."/>
            <person name="Shu S."/>
            <person name="Grimwood J."/>
            <person name="Barry K."/>
            <person name="Goodstein D."/>
            <person name="Schmutz J."/>
            <person name="Leebens-Mack J."/>
            <person name="Osbourn A."/>
        </authorList>
    </citation>
    <scope>NUCLEOTIDE SEQUENCE [LARGE SCALE GENOMIC DNA]</scope>
    <source>
        <strain evidence="4">JIC</strain>
    </source>
</reference>
<dbReference type="PANTHER" id="PTHR11926:SF1283">
    <property type="entry name" value="GLYCOSYLTRANSFERASE"/>
    <property type="match status" value="1"/>
</dbReference>
<evidence type="ECO:0008006" key="6">
    <source>
        <dbReference type="Google" id="ProtNLM"/>
    </source>
</evidence>
<keyword evidence="3" id="KW-0328">Glycosyltransferase</keyword>
<dbReference type="InterPro" id="IPR035595">
    <property type="entry name" value="UDP_glycos_trans_CS"/>
</dbReference>
<sequence length="324" mass="37101">MLLQTTSACAALGFLHYDQLVKRGIFPLKDENYLTSGFLDTPVDWISRLKKGANLKHLPSFMRSTDPQDTMFNYNNDSANQALKCKNLIFNTFDDLEGQVLEGIKTKIPNLCTIGPLSLLCQQSNLQDFGSSLWEEDTSCLTWLDKRSPNSVIYVNYGSLAILTKARLEEFAWGLANSKQYFLWVIRNDLISGESRILSDDYVEEIRERGLVIGWCPQEKVLKHPSVGGFLTHCGWNSTLESITEGVPMVCWPFFADQQTNCFYACEEWGIGAKIGEGELKRGRIEEVVREMMVGEKGNTIREKTMKWKEKSTRCYYTWWFISQ</sequence>
<evidence type="ECO:0000256" key="3">
    <source>
        <dbReference type="RuleBase" id="RU003718"/>
    </source>
</evidence>
<dbReference type="EMBL" id="JBDFQZ010000011">
    <property type="protein sequence ID" value="KAK9677633.1"/>
    <property type="molecule type" value="Genomic_DNA"/>
</dbReference>
<keyword evidence="2 3" id="KW-0808">Transferase</keyword>
<accession>A0AAW1HMP2</accession>
<dbReference type="SUPFAM" id="SSF53756">
    <property type="entry name" value="UDP-Glycosyltransferase/glycogen phosphorylase"/>
    <property type="match status" value="1"/>
</dbReference>